<evidence type="ECO:0000256" key="1">
    <source>
        <dbReference type="SAM" id="SignalP"/>
    </source>
</evidence>
<protein>
    <recommendedName>
        <fullName evidence="4">RxLR effector protein</fullName>
    </recommendedName>
</protein>
<evidence type="ECO:0000313" key="3">
    <source>
        <dbReference type="Proteomes" id="UP000027222"/>
    </source>
</evidence>
<name>A0A067SZE5_GALM3</name>
<feature type="signal peptide" evidence="1">
    <location>
        <begin position="1"/>
        <end position="21"/>
    </location>
</feature>
<keyword evidence="1" id="KW-0732">Signal</keyword>
<dbReference type="Proteomes" id="UP000027222">
    <property type="component" value="Unassembled WGS sequence"/>
</dbReference>
<evidence type="ECO:0000313" key="2">
    <source>
        <dbReference type="EMBL" id="KDR73044.1"/>
    </source>
</evidence>
<organism evidence="2 3">
    <name type="scientific">Galerina marginata (strain CBS 339.88)</name>
    <dbReference type="NCBI Taxonomy" id="685588"/>
    <lineage>
        <taxon>Eukaryota</taxon>
        <taxon>Fungi</taxon>
        <taxon>Dikarya</taxon>
        <taxon>Basidiomycota</taxon>
        <taxon>Agaricomycotina</taxon>
        <taxon>Agaricomycetes</taxon>
        <taxon>Agaricomycetidae</taxon>
        <taxon>Agaricales</taxon>
        <taxon>Agaricineae</taxon>
        <taxon>Strophariaceae</taxon>
        <taxon>Galerina</taxon>
    </lineage>
</organism>
<evidence type="ECO:0008006" key="4">
    <source>
        <dbReference type="Google" id="ProtNLM"/>
    </source>
</evidence>
<sequence>MVKGFTSLFFAVVLACAVASASPVAGSADTVGPVGDPIFLKRDIVEGKTRQDTDFLLPPRRIINEETRQDTDFLKSVTGN</sequence>
<gene>
    <name evidence="2" type="ORF">GALMADRAFT_142737</name>
</gene>
<dbReference type="PROSITE" id="PS51257">
    <property type="entry name" value="PROKAR_LIPOPROTEIN"/>
    <property type="match status" value="1"/>
</dbReference>
<keyword evidence="3" id="KW-1185">Reference proteome</keyword>
<dbReference type="EMBL" id="KL142387">
    <property type="protein sequence ID" value="KDR73044.1"/>
    <property type="molecule type" value="Genomic_DNA"/>
</dbReference>
<reference evidence="3" key="1">
    <citation type="journal article" date="2014" name="Proc. Natl. Acad. Sci. U.S.A.">
        <title>Extensive sampling of basidiomycete genomes demonstrates inadequacy of the white-rot/brown-rot paradigm for wood decay fungi.</title>
        <authorList>
            <person name="Riley R."/>
            <person name="Salamov A.A."/>
            <person name="Brown D.W."/>
            <person name="Nagy L.G."/>
            <person name="Floudas D."/>
            <person name="Held B.W."/>
            <person name="Levasseur A."/>
            <person name="Lombard V."/>
            <person name="Morin E."/>
            <person name="Otillar R."/>
            <person name="Lindquist E.A."/>
            <person name="Sun H."/>
            <person name="LaButti K.M."/>
            <person name="Schmutz J."/>
            <person name="Jabbour D."/>
            <person name="Luo H."/>
            <person name="Baker S.E."/>
            <person name="Pisabarro A.G."/>
            <person name="Walton J.D."/>
            <person name="Blanchette R.A."/>
            <person name="Henrissat B."/>
            <person name="Martin F."/>
            <person name="Cullen D."/>
            <person name="Hibbett D.S."/>
            <person name="Grigoriev I.V."/>
        </authorList>
    </citation>
    <scope>NUCLEOTIDE SEQUENCE [LARGE SCALE GENOMIC DNA]</scope>
    <source>
        <strain evidence="3">CBS 339.88</strain>
    </source>
</reference>
<proteinExistence type="predicted"/>
<feature type="chain" id="PRO_5001646309" description="RxLR effector protein" evidence="1">
    <location>
        <begin position="22"/>
        <end position="80"/>
    </location>
</feature>
<dbReference type="HOGENOM" id="CLU_2589910_0_0_1"/>
<dbReference type="AlphaFoldDB" id="A0A067SZE5"/>
<accession>A0A067SZE5</accession>